<reference evidence="1" key="1">
    <citation type="submission" date="2021-01" db="EMBL/GenBank/DDBJ databases">
        <authorList>
            <consortium name="Genoscope - CEA"/>
            <person name="William W."/>
        </authorList>
    </citation>
    <scope>NUCLEOTIDE SEQUENCE</scope>
</reference>
<name>A0A816T8F5_BRANA</name>
<feature type="non-terminal residue" evidence="1">
    <location>
        <position position="1"/>
    </location>
</feature>
<sequence>KEKPVFLKYQFIWLQGTLVINDSLTKVSLKCSETLVGFYRISIVRLFVRNAGFYKAYGGWL</sequence>
<dbReference type="AlphaFoldDB" id="A0A816T8F5"/>
<evidence type="ECO:0000313" key="1">
    <source>
        <dbReference type="EMBL" id="CAF2094189.1"/>
    </source>
</evidence>
<accession>A0A816T8F5</accession>
<protein>
    <submittedName>
        <fullName evidence="1">(rape) hypothetical protein</fullName>
    </submittedName>
</protein>
<dbReference type="EMBL" id="HG994359">
    <property type="protein sequence ID" value="CAF2094189.1"/>
    <property type="molecule type" value="Genomic_DNA"/>
</dbReference>
<gene>
    <name evidence="1" type="ORF">DARMORV10_A05P04410.1</name>
</gene>
<organism evidence="1">
    <name type="scientific">Brassica napus</name>
    <name type="common">Rape</name>
    <dbReference type="NCBI Taxonomy" id="3708"/>
    <lineage>
        <taxon>Eukaryota</taxon>
        <taxon>Viridiplantae</taxon>
        <taxon>Streptophyta</taxon>
        <taxon>Embryophyta</taxon>
        <taxon>Tracheophyta</taxon>
        <taxon>Spermatophyta</taxon>
        <taxon>Magnoliopsida</taxon>
        <taxon>eudicotyledons</taxon>
        <taxon>Gunneridae</taxon>
        <taxon>Pentapetalae</taxon>
        <taxon>rosids</taxon>
        <taxon>malvids</taxon>
        <taxon>Brassicales</taxon>
        <taxon>Brassicaceae</taxon>
        <taxon>Brassiceae</taxon>
        <taxon>Brassica</taxon>
    </lineage>
</organism>
<dbReference type="Proteomes" id="UP001295469">
    <property type="component" value="Chromosome A05"/>
</dbReference>
<proteinExistence type="predicted"/>